<dbReference type="InterPro" id="IPR003468">
    <property type="entry name" value="Cyt_c_oxidase_monohaem-su/FixO"/>
</dbReference>
<keyword evidence="8" id="KW-1185">Reference proteome</keyword>
<keyword evidence="3 4" id="KW-0408">Iron</keyword>
<proteinExistence type="predicted"/>
<keyword evidence="5" id="KW-0472">Membrane</keyword>
<comment type="caution">
    <text evidence="7">The sequence shown here is derived from an EMBL/GenBank/DDBJ whole genome shotgun (WGS) entry which is preliminary data.</text>
</comment>
<accession>A0A4V1M5V8</accession>
<keyword evidence="5" id="KW-1133">Transmembrane helix</keyword>
<evidence type="ECO:0000256" key="2">
    <source>
        <dbReference type="ARBA" id="ARBA00022723"/>
    </source>
</evidence>
<feature type="transmembrane region" description="Helical" evidence="5">
    <location>
        <begin position="106"/>
        <end position="128"/>
    </location>
</feature>
<keyword evidence="5" id="KW-0812">Transmembrane</keyword>
<feature type="transmembrane region" description="Helical" evidence="5">
    <location>
        <begin position="79"/>
        <end position="100"/>
    </location>
</feature>
<organism evidence="7 8">
    <name type="scientific">Oleiharenicola lentus</name>
    <dbReference type="NCBI Taxonomy" id="2508720"/>
    <lineage>
        <taxon>Bacteria</taxon>
        <taxon>Pseudomonadati</taxon>
        <taxon>Verrucomicrobiota</taxon>
        <taxon>Opitutia</taxon>
        <taxon>Opitutales</taxon>
        <taxon>Opitutaceae</taxon>
        <taxon>Oleiharenicola</taxon>
    </lineage>
</organism>
<dbReference type="EMBL" id="SDHX01000002">
    <property type="protein sequence ID" value="RXK52866.1"/>
    <property type="molecule type" value="Genomic_DNA"/>
</dbReference>
<feature type="transmembrane region" description="Helical" evidence="5">
    <location>
        <begin position="281"/>
        <end position="301"/>
    </location>
</feature>
<dbReference type="GO" id="GO:0046872">
    <property type="term" value="F:metal ion binding"/>
    <property type="evidence" value="ECO:0007669"/>
    <property type="project" value="UniProtKB-KW"/>
</dbReference>
<dbReference type="AlphaFoldDB" id="A0A4V1M5V8"/>
<reference evidence="7 8" key="1">
    <citation type="submission" date="2019-01" db="EMBL/GenBank/DDBJ databases">
        <title>Lacunisphaera sp. strain TWA-58.</title>
        <authorList>
            <person name="Chen W.-M."/>
        </authorList>
    </citation>
    <scope>NUCLEOTIDE SEQUENCE [LARGE SCALE GENOMIC DNA]</scope>
    <source>
        <strain evidence="7 8">TWA-58</strain>
    </source>
</reference>
<feature type="domain" description="Cytochrome c" evidence="6">
    <location>
        <begin position="378"/>
        <end position="490"/>
    </location>
</feature>
<feature type="transmembrane region" description="Helical" evidence="5">
    <location>
        <begin position="232"/>
        <end position="250"/>
    </location>
</feature>
<evidence type="ECO:0000256" key="1">
    <source>
        <dbReference type="ARBA" id="ARBA00022617"/>
    </source>
</evidence>
<sequence>MNEAGPTRGDNLGLAALAVAATYGYFLLFAEFSFLSQVRELLGEGRGLRGVMAGLGAGGVGGSLLAWGRFRPERFVRELSWSYLACAAMAVISLAASGLIGLTLTAAGIGLALGWNTVTLASGLRALVRPERLGWGIGLGTGAAYAFCNVPVIFTAGPAGQAGISAGLVLAAAVGLWRMEPGWFRGPTVSRVSVWRWVGVFLALVWLDSAAFYIIQQTSGLREATWAGESRLWGNAMVHLGAALLAGWCWDRGWSRGLVGVAWVALAGACFALGANRSGGGTGFLYAGGVSIYSTALVAFAARDGRPWVAAAVFAVAGWVGSALGIGLAQDLHRVPVEFVLASGAGLVLALQPWRRSGLVALALLAWVRPVRAEEGDPLVARGRAVYIAEGCMHCHSQYVRPGVKSDVERWGPAHPLTELLRGAPPLPGNRRQGPDLTNVGNRRSAEWNRLHLQAPRTVSPGSRMPSYRHLFTSADGRGEALVAYLASLGEGTAGEHWETALTWRPPNQAGAVTAVQAAKLFAQNCAQCHGPQGRGDGPLAARFLVPPPDWTSEAWRRVPDGDEAGLARVIKFGSPGTAMAGHEAWADDEIVGLARHVKMLHK</sequence>
<dbReference type="RefSeq" id="WP_129048456.1">
    <property type="nucleotide sequence ID" value="NZ_SDHX01000002.1"/>
</dbReference>
<keyword evidence="1 4" id="KW-0349">Heme</keyword>
<dbReference type="Pfam" id="PF13442">
    <property type="entry name" value="Cytochrome_CBB3"/>
    <property type="match status" value="1"/>
</dbReference>
<evidence type="ECO:0000256" key="3">
    <source>
        <dbReference type="ARBA" id="ARBA00023004"/>
    </source>
</evidence>
<feature type="transmembrane region" description="Helical" evidence="5">
    <location>
        <begin position="160"/>
        <end position="177"/>
    </location>
</feature>
<name>A0A4V1M5V8_9BACT</name>
<feature type="domain" description="Cytochrome c" evidence="6">
    <location>
        <begin position="513"/>
        <end position="602"/>
    </location>
</feature>
<gene>
    <name evidence="7" type="ORF">ESB00_14225</name>
</gene>
<dbReference type="GO" id="GO:0009055">
    <property type="term" value="F:electron transfer activity"/>
    <property type="evidence" value="ECO:0007669"/>
    <property type="project" value="InterPro"/>
</dbReference>
<dbReference type="GO" id="GO:0020037">
    <property type="term" value="F:heme binding"/>
    <property type="evidence" value="ECO:0007669"/>
    <property type="project" value="InterPro"/>
</dbReference>
<evidence type="ECO:0000256" key="4">
    <source>
        <dbReference type="PROSITE-ProRule" id="PRU00433"/>
    </source>
</evidence>
<evidence type="ECO:0000259" key="6">
    <source>
        <dbReference type="PROSITE" id="PS51007"/>
    </source>
</evidence>
<dbReference type="InterPro" id="IPR009056">
    <property type="entry name" value="Cyt_c-like_dom"/>
</dbReference>
<feature type="transmembrane region" description="Helical" evidence="5">
    <location>
        <begin position="135"/>
        <end position="154"/>
    </location>
</feature>
<evidence type="ECO:0000313" key="7">
    <source>
        <dbReference type="EMBL" id="RXK52866.1"/>
    </source>
</evidence>
<protein>
    <submittedName>
        <fullName evidence="7">C-type cytochrome</fullName>
    </submittedName>
</protein>
<dbReference type="OrthoDB" id="9779283at2"/>
<feature type="transmembrane region" description="Helical" evidence="5">
    <location>
        <begin position="12"/>
        <end position="35"/>
    </location>
</feature>
<dbReference type="SUPFAM" id="SSF46626">
    <property type="entry name" value="Cytochrome c"/>
    <property type="match status" value="2"/>
</dbReference>
<evidence type="ECO:0000256" key="5">
    <source>
        <dbReference type="SAM" id="Phobius"/>
    </source>
</evidence>
<feature type="transmembrane region" description="Helical" evidence="5">
    <location>
        <begin position="308"/>
        <end position="329"/>
    </location>
</feature>
<feature type="transmembrane region" description="Helical" evidence="5">
    <location>
        <begin position="197"/>
        <end position="216"/>
    </location>
</feature>
<dbReference type="Pfam" id="PF02433">
    <property type="entry name" value="FixO"/>
    <property type="match status" value="1"/>
</dbReference>
<keyword evidence="2 4" id="KW-0479">Metal-binding</keyword>
<feature type="transmembrane region" description="Helical" evidence="5">
    <location>
        <begin position="47"/>
        <end position="67"/>
    </location>
</feature>
<dbReference type="PROSITE" id="PS51007">
    <property type="entry name" value="CYTC"/>
    <property type="match status" value="2"/>
</dbReference>
<dbReference type="Proteomes" id="UP000290218">
    <property type="component" value="Unassembled WGS sequence"/>
</dbReference>
<dbReference type="InterPro" id="IPR036909">
    <property type="entry name" value="Cyt_c-like_dom_sf"/>
</dbReference>
<evidence type="ECO:0000313" key="8">
    <source>
        <dbReference type="Proteomes" id="UP000290218"/>
    </source>
</evidence>
<feature type="transmembrane region" description="Helical" evidence="5">
    <location>
        <begin position="257"/>
        <end position="275"/>
    </location>
</feature>
<dbReference type="Gene3D" id="1.10.760.10">
    <property type="entry name" value="Cytochrome c-like domain"/>
    <property type="match status" value="2"/>
</dbReference>